<reference evidence="3 4" key="1">
    <citation type="submission" date="2021-03" db="EMBL/GenBank/DDBJ databases">
        <title>Fibrella sp. HMF5036 genome sequencing and assembly.</title>
        <authorList>
            <person name="Kang H."/>
            <person name="Kim H."/>
            <person name="Bae S."/>
            <person name="Joh K."/>
        </authorList>
    </citation>
    <scope>NUCLEOTIDE SEQUENCE [LARGE SCALE GENOMIC DNA]</scope>
    <source>
        <strain evidence="3 4">HMF5036</strain>
    </source>
</reference>
<organism evidence="3 4">
    <name type="scientific">Fibrella aquatilis</name>
    <dbReference type="NCBI Taxonomy" id="2817059"/>
    <lineage>
        <taxon>Bacteria</taxon>
        <taxon>Pseudomonadati</taxon>
        <taxon>Bacteroidota</taxon>
        <taxon>Cytophagia</taxon>
        <taxon>Cytophagales</taxon>
        <taxon>Spirosomataceae</taxon>
        <taxon>Fibrella</taxon>
    </lineage>
</organism>
<dbReference type="Proteomes" id="UP000664795">
    <property type="component" value="Unassembled WGS sequence"/>
</dbReference>
<dbReference type="Pfam" id="PF04389">
    <property type="entry name" value="Peptidase_M28"/>
    <property type="match status" value="1"/>
</dbReference>
<keyword evidence="4" id="KW-1185">Reference proteome</keyword>
<comment type="caution">
    <text evidence="3">The sequence shown here is derived from an EMBL/GenBank/DDBJ whole genome shotgun (WGS) entry which is preliminary data.</text>
</comment>
<evidence type="ECO:0000256" key="1">
    <source>
        <dbReference type="SAM" id="SignalP"/>
    </source>
</evidence>
<proteinExistence type="predicted"/>
<keyword evidence="1" id="KW-0732">Signal</keyword>
<evidence type="ECO:0000259" key="2">
    <source>
        <dbReference type="Pfam" id="PF04389"/>
    </source>
</evidence>
<sequence>MKIVKLLYLLGALLPLFHPCAGQNNPPQLKDIQVVTDTVARQITITYSVADKEEKKLRISLKASADRGETYGLTTSTASGDLGFPVLTGKRKKIVWPYDSRLVKLTDLRIKLIADDLVKVDVATLVDQVDSNRIASTMAAIYGQRSHLTPQGLARLATVKDFIDKTFTDTGLEVSRQPFKFSKFEASNLFVKQAGLIDEAKTFIVCSYYNSSSAESFGADASASGMAGVLEAMRILTKYNFAHSLLFLALDDIDEIESRGSAEFVYKGGIKETDQVQGAICLDGIGHYSNEANSQILPSGIAEVFPQVFETVKSNRFRGDFALSISNESSNPFTNRFMSVAAKLVPDLKIQSMVVPGNAETMAALAEGDHVAFWYGKIPALELSDGGITRKKDLVYDKIEDISYTFVSTVVKSVVAALADMAEPQHSTAVVSGVTMKP</sequence>
<feature type="domain" description="Peptidase M28" evidence="2">
    <location>
        <begin position="200"/>
        <end position="305"/>
    </location>
</feature>
<dbReference type="InterPro" id="IPR007484">
    <property type="entry name" value="Peptidase_M28"/>
</dbReference>
<protein>
    <submittedName>
        <fullName evidence="3">M28 family peptidase</fullName>
    </submittedName>
</protein>
<feature type="chain" id="PRO_5037278291" evidence="1">
    <location>
        <begin position="22"/>
        <end position="438"/>
    </location>
</feature>
<accession>A0A939GB25</accession>
<name>A0A939GB25_9BACT</name>
<dbReference type="Gene3D" id="3.40.630.10">
    <property type="entry name" value="Zn peptidases"/>
    <property type="match status" value="1"/>
</dbReference>
<gene>
    <name evidence="3" type="ORF">J2I48_21425</name>
</gene>
<evidence type="ECO:0000313" key="3">
    <source>
        <dbReference type="EMBL" id="MBO0933585.1"/>
    </source>
</evidence>
<evidence type="ECO:0000313" key="4">
    <source>
        <dbReference type="Proteomes" id="UP000664795"/>
    </source>
</evidence>
<dbReference type="SUPFAM" id="SSF53187">
    <property type="entry name" value="Zn-dependent exopeptidases"/>
    <property type="match status" value="1"/>
</dbReference>
<dbReference type="EMBL" id="JAFMYU010000021">
    <property type="protein sequence ID" value="MBO0933585.1"/>
    <property type="molecule type" value="Genomic_DNA"/>
</dbReference>
<feature type="signal peptide" evidence="1">
    <location>
        <begin position="1"/>
        <end position="21"/>
    </location>
</feature>
<dbReference type="RefSeq" id="WP_207337551.1">
    <property type="nucleotide sequence ID" value="NZ_JAFMYU010000021.1"/>
</dbReference>
<dbReference type="AlphaFoldDB" id="A0A939GB25"/>